<dbReference type="EMBL" id="JABCSC020000001">
    <property type="protein sequence ID" value="NSL53498.1"/>
    <property type="molecule type" value="Genomic_DNA"/>
</dbReference>
<dbReference type="Proteomes" id="UP000778523">
    <property type="component" value="Unassembled WGS sequence"/>
</dbReference>
<proteinExistence type="predicted"/>
<comment type="caution">
    <text evidence="2">The sequence shown here is derived from an EMBL/GenBank/DDBJ whole genome shotgun (WGS) entry which is preliminary data.</text>
</comment>
<feature type="chain" id="PRO_5046757730" evidence="1">
    <location>
        <begin position="25"/>
        <end position="297"/>
    </location>
</feature>
<evidence type="ECO:0000256" key="1">
    <source>
        <dbReference type="SAM" id="SignalP"/>
    </source>
</evidence>
<keyword evidence="1" id="KW-0732">Signal</keyword>
<feature type="signal peptide" evidence="1">
    <location>
        <begin position="1"/>
        <end position="24"/>
    </location>
</feature>
<dbReference type="RefSeq" id="WP_170019572.1">
    <property type="nucleotide sequence ID" value="NZ_JABCSC020000001.1"/>
</dbReference>
<name>A0ABX2IGN0_9RHOO</name>
<organism evidence="2 3">
    <name type="scientific">Uliginosibacterium aquaticum</name>
    <dbReference type="NCBI Taxonomy" id="2731212"/>
    <lineage>
        <taxon>Bacteria</taxon>
        <taxon>Pseudomonadati</taxon>
        <taxon>Pseudomonadota</taxon>
        <taxon>Betaproteobacteria</taxon>
        <taxon>Rhodocyclales</taxon>
        <taxon>Zoogloeaceae</taxon>
        <taxon>Uliginosibacterium</taxon>
    </lineage>
</organism>
<gene>
    <name evidence="2" type="ORF">HJ583_000520</name>
</gene>
<accession>A0ABX2IGN0</accession>
<protein>
    <submittedName>
        <fullName evidence="2">Uncharacterized protein</fullName>
    </submittedName>
</protein>
<reference evidence="2 3" key="1">
    <citation type="submission" date="2020-06" db="EMBL/GenBank/DDBJ databases">
        <title>Draft genome of Uliginosibacterium sp. IMCC34675.</title>
        <authorList>
            <person name="Song J."/>
        </authorList>
    </citation>
    <scope>NUCLEOTIDE SEQUENCE [LARGE SCALE GENOMIC DNA]</scope>
    <source>
        <strain evidence="2 3">IMCC34675</strain>
    </source>
</reference>
<evidence type="ECO:0000313" key="3">
    <source>
        <dbReference type="Proteomes" id="UP000778523"/>
    </source>
</evidence>
<keyword evidence="3" id="KW-1185">Reference proteome</keyword>
<sequence>MRAPDAARLLACCIAVAASPAALAQTLPHRELSEKEVQYLEAFEAPGVIFNERLCDPPLSSMSKLCTQLPLDYDQPFTHFPVALRFFDPSRPETLAAERLANRRGDSNDDLTQPNFFLLGASHALVSDNARGETEYRVQPLDSIPVLKAGEQYNSTLAIARQRGGGFLNLQQRVVVPSDTVIYRPRPSMRGVEWRQCMGETAALVPAHTTGKIPNSHHYKGGGDCGARYVVKLWGQRSQREVTSYIFRHSVNFNVGEYYRTLSQSWRIGPKDPPGFYTFEWWYAGKLLSRTRFEVKP</sequence>
<evidence type="ECO:0000313" key="2">
    <source>
        <dbReference type="EMBL" id="NSL53498.1"/>
    </source>
</evidence>